<dbReference type="SMART" id="SM01349">
    <property type="entry name" value="TOG"/>
    <property type="match status" value="1"/>
</dbReference>
<dbReference type="GO" id="GO:0034198">
    <property type="term" value="P:cellular response to amino acid starvation"/>
    <property type="evidence" value="ECO:0007669"/>
    <property type="project" value="TreeGrafter"/>
</dbReference>
<dbReference type="EMBL" id="HBKQ01046942">
    <property type="protein sequence ID" value="CAE2271706.1"/>
    <property type="molecule type" value="Transcribed_RNA"/>
</dbReference>
<evidence type="ECO:0000256" key="3">
    <source>
        <dbReference type="SAM" id="MobiDB-lite"/>
    </source>
</evidence>
<name>A0A7S4N8M5_9STRA</name>
<protein>
    <recommendedName>
        <fullName evidence="4">TOG domain-containing protein</fullName>
    </recommendedName>
</protein>
<feature type="compositionally biased region" description="Low complexity" evidence="3">
    <location>
        <begin position="59"/>
        <end position="69"/>
    </location>
</feature>
<dbReference type="Pfam" id="PF24987">
    <property type="entry name" value="HEAT_EF3_N"/>
    <property type="match status" value="1"/>
</dbReference>
<sequence>MASIGASTTHKMKRTKAPSKTKNTGISIGRSGGGGGKKLTKSTKGKRGGPVSGSRRSLAPKAKPATLAKPDQISTLKGLEGVALAERISSLIHRALGMRSPFADGISKPHTASTTSDRLGAAADIAVACRELGVVRVLKTMGALGEVEAMLLPEGIGAAFANSGGTGGMKRIASTASMGSLSAMGGTEPGVDTTASLASGGSFTGMTDSKRGKTSPPDGREGALLVLRALCEIVGRAAEPFVVPFLAAAVDESSSSSGTVREAAEDTASAIVVLANPLAVPGVICPVLFEALKSPEWRVKVNALERLIQCAATAPRHIGSLLPRIIPVLSSEVWDTKAQVTKASKEALLACCRTNPNPDIAPAIPAVVNAICKPADTMKAVDELKGTTFVSTVDGSTLSILCPILSRGLKEKQALSKRSCCIVIENMCRLVDSPSSAAPFGPLLVPELKKVAENVSFDEIRDAALAALKALTKALGHASVDEALTSIMADEMARVEEEQQRIEAEREAELLREEENRRKEEEERRVFKEAMEAQRQLDRLAAKEEEEKKAEEIKKREKQKKSTKGQGGKCQGCGLKKCKKDCLLK</sequence>
<reference evidence="5" key="1">
    <citation type="submission" date="2021-01" db="EMBL/GenBank/DDBJ databases">
        <authorList>
            <person name="Corre E."/>
            <person name="Pelletier E."/>
            <person name="Niang G."/>
            <person name="Scheremetjew M."/>
            <person name="Finn R."/>
            <person name="Kale V."/>
            <person name="Holt S."/>
            <person name="Cochrane G."/>
            <person name="Meng A."/>
            <person name="Brown T."/>
            <person name="Cohen L."/>
        </authorList>
    </citation>
    <scope>NUCLEOTIDE SEQUENCE</scope>
    <source>
        <strain evidence="5">Isolate 1302-5</strain>
    </source>
</reference>
<dbReference type="PROSITE" id="PS50077">
    <property type="entry name" value="HEAT_REPEAT"/>
    <property type="match status" value="1"/>
</dbReference>
<dbReference type="GO" id="GO:0005829">
    <property type="term" value="C:cytosol"/>
    <property type="evidence" value="ECO:0007669"/>
    <property type="project" value="TreeGrafter"/>
</dbReference>
<evidence type="ECO:0000259" key="4">
    <source>
        <dbReference type="SMART" id="SM01349"/>
    </source>
</evidence>
<dbReference type="PANTHER" id="PTHR23346:SF7">
    <property type="entry name" value="STALLED RIBOSOME SENSOR GCN1"/>
    <property type="match status" value="1"/>
</dbReference>
<accession>A0A7S4N8M5</accession>
<dbReference type="InterPro" id="IPR021133">
    <property type="entry name" value="HEAT_type_2"/>
</dbReference>
<evidence type="ECO:0000256" key="2">
    <source>
        <dbReference type="PROSITE-ProRule" id="PRU00103"/>
    </source>
</evidence>
<dbReference type="PANTHER" id="PTHR23346">
    <property type="entry name" value="TRANSLATIONAL ACTIVATOR GCN1-RELATED"/>
    <property type="match status" value="1"/>
</dbReference>
<dbReference type="SUPFAM" id="SSF48371">
    <property type="entry name" value="ARM repeat"/>
    <property type="match status" value="1"/>
</dbReference>
<dbReference type="InterPro" id="IPR016024">
    <property type="entry name" value="ARM-type_fold"/>
</dbReference>
<feature type="region of interest" description="Disordered" evidence="3">
    <location>
        <begin position="537"/>
        <end position="575"/>
    </location>
</feature>
<gene>
    <name evidence="5" type="ORF">OAUR00152_LOCUS32405</name>
</gene>
<dbReference type="GO" id="GO:0019887">
    <property type="term" value="F:protein kinase regulator activity"/>
    <property type="evidence" value="ECO:0007669"/>
    <property type="project" value="TreeGrafter"/>
</dbReference>
<dbReference type="InterPro" id="IPR011989">
    <property type="entry name" value="ARM-like"/>
</dbReference>
<dbReference type="GO" id="GO:0006417">
    <property type="term" value="P:regulation of translation"/>
    <property type="evidence" value="ECO:0007669"/>
    <property type="project" value="TreeGrafter"/>
</dbReference>
<feature type="compositionally biased region" description="Basic residues" evidence="3">
    <location>
        <begin position="38"/>
        <end position="47"/>
    </location>
</feature>
<dbReference type="InterPro" id="IPR034085">
    <property type="entry name" value="TOG"/>
</dbReference>
<organism evidence="5">
    <name type="scientific">Odontella aurita</name>
    <dbReference type="NCBI Taxonomy" id="265563"/>
    <lineage>
        <taxon>Eukaryota</taxon>
        <taxon>Sar</taxon>
        <taxon>Stramenopiles</taxon>
        <taxon>Ochrophyta</taxon>
        <taxon>Bacillariophyta</taxon>
        <taxon>Mediophyceae</taxon>
        <taxon>Biddulphiophycidae</taxon>
        <taxon>Eupodiscales</taxon>
        <taxon>Odontellaceae</taxon>
        <taxon>Odontella</taxon>
    </lineage>
</organism>
<evidence type="ECO:0000313" key="5">
    <source>
        <dbReference type="EMBL" id="CAE2271706.1"/>
    </source>
</evidence>
<evidence type="ECO:0000256" key="1">
    <source>
        <dbReference type="ARBA" id="ARBA00022737"/>
    </source>
</evidence>
<dbReference type="Pfam" id="PF24984">
    <property type="entry name" value="HEAT_EF3_GNC1"/>
    <property type="match status" value="1"/>
</dbReference>
<feature type="repeat" description="HEAT" evidence="2">
    <location>
        <begin position="444"/>
        <end position="482"/>
    </location>
</feature>
<proteinExistence type="predicted"/>
<dbReference type="Gene3D" id="1.25.10.10">
    <property type="entry name" value="Leucine-rich Repeat Variant"/>
    <property type="match status" value="1"/>
</dbReference>
<feature type="domain" description="TOG" evidence="4">
    <location>
        <begin position="273"/>
        <end position="508"/>
    </location>
</feature>
<feature type="region of interest" description="Disordered" evidence="3">
    <location>
        <begin position="1"/>
        <end position="69"/>
    </location>
</feature>
<keyword evidence="1" id="KW-0677">Repeat</keyword>
<dbReference type="AlphaFoldDB" id="A0A7S4N8M5"/>
<feature type="compositionally biased region" description="Basic and acidic residues" evidence="3">
    <location>
        <begin position="537"/>
        <end position="555"/>
    </location>
</feature>
<feature type="compositionally biased region" description="Basic residues" evidence="3">
    <location>
        <begin position="10"/>
        <end position="19"/>
    </location>
</feature>